<gene>
    <name evidence="1" type="ORF">AB0K40_25470</name>
</gene>
<dbReference type="Proteomes" id="UP001552427">
    <property type="component" value="Unassembled WGS sequence"/>
</dbReference>
<organism evidence="1 2">
    <name type="scientific">Nonomuraea bangladeshensis</name>
    <dbReference type="NCBI Taxonomy" id="404385"/>
    <lineage>
        <taxon>Bacteria</taxon>
        <taxon>Bacillati</taxon>
        <taxon>Actinomycetota</taxon>
        <taxon>Actinomycetes</taxon>
        <taxon>Streptosporangiales</taxon>
        <taxon>Streptosporangiaceae</taxon>
        <taxon>Nonomuraea</taxon>
    </lineage>
</organism>
<evidence type="ECO:0000313" key="2">
    <source>
        <dbReference type="Proteomes" id="UP001552427"/>
    </source>
</evidence>
<reference evidence="1 2" key="1">
    <citation type="submission" date="2024-06" db="EMBL/GenBank/DDBJ databases">
        <title>The Natural Products Discovery Center: Release of the First 8490 Sequenced Strains for Exploring Actinobacteria Biosynthetic Diversity.</title>
        <authorList>
            <person name="Kalkreuter E."/>
            <person name="Kautsar S.A."/>
            <person name="Yang D."/>
            <person name="Bader C.D."/>
            <person name="Teijaro C.N."/>
            <person name="Fluegel L."/>
            <person name="Davis C.M."/>
            <person name="Simpson J.R."/>
            <person name="Lauterbach L."/>
            <person name="Steele A.D."/>
            <person name="Gui C."/>
            <person name="Meng S."/>
            <person name="Li G."/>
            <person name="Viehrig K."/>
            <person name="Ye F."/>
            <person name="Su P."/>
            <person name="Kiefer A.F."/>
            <person name="Nichols A."/>
            <person name="Cepeda A.J."/>
            <person name="Yan W."/>
            <person name="Fan B."/>
            <person name="Jiang Y."/>
            <person name="Adhikari A."/>
            <person name="Zheng C.-J."/>
            <person name="Schuster L."/>
            <person name="Cowan T.M."/>
            <person name="Smanski M.J."/>
            <person name="Chevrette M.G."/>
            <person name="De Carvalho L.P.S."/>
            <person name="Shen B."/>
        </authorList>
    </citation>
    <scope>NUCLEOTIDE SEQUENCE [LARGE SCALE GENOMIC DNA]</scope>
    <source>
        <strain evidence="1 2">NPDC049574</strain>
    </source>
</reference>
<sequence>MRLAVSPIRSKEAIGKTEKRSVLVRKMGALASVLFAGAVTASTLALSTPASADAAALCVGKAMTWGLNEGARSYCPSKPSQYTHRIHITCAGSGGNYNSTGPYAGGRSNSDATCIGFDNLVNFWVEEFSEPPLR</sequence>
<protein>
    <recommendedName>
        <fullName evidence="3">Secreted protein</fullName>
    </recommendedName>
</protein>
<dbReference type="RefSeq" id="WP_364454253.1">
    <property type="nucleotide sequence ID" value="NZ_JBFARM010000007.1"/>
</dbReference>
<keyword evidence="2" id="KW-1185">Reference proteome</keyword>
<accession>A0ABV3H8M1</accession>
<dbReference type="EMBL" id="JBFARM010000007">
    <property type="protein sequence ID" value="MEV4288872.1"/>
    <property type="molecule type" value="Genomic_DNA"/>
</dbReference>
<proteinExistence type="predicted"/>
<evidence type="ECO:0000313" key="1">
    <source>
        <dbReference type="EMBL" id="MEV4288872.1"/>
    </source>
</evidence>
<name>A0ABV3H8M1_9ACTN</name>
<comment type="caution">
    <text evidence="1">The sequence shown here is derived from an EMBL/GenBank/DDBJ whole genome shotgun (WGS) entry which is preliminary data.</text>
</comment>
<evidence type="ECO:0008006" key="3">
    <source>
        <dbReference type="Google" id="ProtNLM"/>
    </source>
</evidence>